<organism evidence="1 2">
    <name type="scientific">Novosphingobium arvoryzae</name>
    <dbReference type="NCBI Taxonomy" id="1256514"/>
    <lineage>
        <taxon>Bacteria</taxon>
        <taxon>Pseudomonadati</taxon>
        <taxon>Pseudomonadota</taxon>
        <taxon>Alphaproteobacteria</taxon>
        <taxon>Sphingomonadales</taxon>
        <taxon>Sphingomonadaceae</taxon>
        <taxon>Novosphingobium</taxon>
    </lineage>
</organism>
<dbReference type="PANTHER" id="PTHR40266">
    <property type="entry name" value="TOXIN HIGB-1"/>
    <property type="match status" value="1"/>
</dbReference>
<evidence type="ECO:0000313" key="2">
    <source>
        <dbReference type="Proteomes" id="UP000634139"/>
    </source>
</evidence>
<comment type="caution">
    <text evidence="1">The sequence shown here is derived from an EMBL/GenBank/DDBJ whole genome shotgun (WGS) entry which is preliminary data.</text>
</comment>
<proteinExistence type="predicted"/>
<dbReference type="SUPFAM" id="SSF143011">
    <property type="entry name" value="RelE-like"/>
    <property type="match status" value="1"/>
</dbReference>
<dbReference type="PANTHER" id="PTHR40266:SF2">
    <property type="entry name" value="TOXIN HIGB-1"/>
    <property type="match status" value="1"/>
</dbReference>
<keyword evidence="2" id="KW-1185">Reference proteome</keyword>
<gene>
    <name evidence="1" type="ORF">GCM10011617_05810</name>
</gene>
<name>A0A918R7Q8_9SPHN</name>
<dbReference type="AlphaFoldDB" id="A0A918R7Q8"/>
<dbReference type="InterPro" id="IPR007711">
    <property type="entry name" value="HigB-1"/>
</dbReference>
<sequence length="96" mass="10708">MDVESISHKGLRRFFETGNAKGLVGDVKRLRNMLAFIDAAASLDELSVPPNFGLHELKGDRAGTWAMTVTRNWRLTFRIDSAGTLIDMDLEDYHGA</sequence>
<evidence type="ECO:0000313" key="1">
    <source>
        <dbReference type="EMBL" id="GGZ89483.1"/>
    </source>
</evidence>
<accession>A0A918R7Q8</accession>
<dbReference type="EMBL" id="BMZD01000001">
    <property type="protein sequence ID" value="GGZ89483.1"/>
    <property type="molecule type" value="Genomic_DNA"/>
</dbReference>
<dbReference type="Gene3D" id="3.30.2310.20">
    <property type="entry name" value="RelE-like"/>
    <property type="match status" value="1"/>
</dbReference>
<reference evidence="1" key="1">
    <citation type="journal article" date="2014" name="Int. J. Syst. Evol. Microbiol.">
        <title>Complete genome sequence of Corynebacterium casei LMG S-19264T (=DSM 44701T), isolated from a smear-ripened cheese.</title>
        <authorList>
            <consortium name="US DOE Joint Genome Institute (JGI-PGF)"/>
            <person name="Walter F."/>
            <person name="Albersmeier A."/>
            <person name="Kalinowski J."/>
            <person name="Ruckert C."/>
        </authorList>
    </citation>
    <scope>NUCLEOTIDE SEQUENCE</scope>
    <source>
        <strain evidence="1">KCTC 32422</strain>
    </source>
</reference>
<reference evidence="1" key="2">
    <citation type="submission" date="2020-09" db="EMBL/GenBank/DDBJ databases">
        <authorList>
            <person name="Sun Q."/>
            <person name="Kim S."/>
        </authorList>
    </citation>
    <scope>NUCLEOTIDE SEQUENCE</scope>
    <source>
        <strain evidence="1">KCTC 32422</strain>
    </source>
</reference>
<dbReference type="Pfam" id="PF05015">
    <property type="entry name" value="HigB-like_toxin"/>
    <property type="match status" value="1"/>
</dbReference>
<dbReference type="InterPro" id="IPR035093">
    <property type="entry name" value="RelE/ParE_toxin_dom_sf"/>
</dbReference>
<dbReference type="Proteomes" id="UP000634139">
    <property type="component" value="Unassembled WGS sequence"/>
</dbReference>
<dbReference type="RefSeq" id="WP_189538880.1">
    <property type="nucleotide sequence ID" value="NZ_BMZD01000001.1"/>
</dbReference>
<protein>
    <submittedName>
        <fullName evidence="1">Plasmid maintenance system killer protein</fullName>
    </submittedName>
</protein>